<dbReference type="Pfam" id="PF13596">
    <property type="entry name" value="PAS_10"/>
    <property type="match status" value="1"/>
</dbReference>
<dbReference type="Proteomes" id="UP001501166">
    <property type="component" value="Unassembled WGS sequence"/>
</dbReference>
<accession>A0ABP3HAK5</accession>
<name>A0ABP3HAK5_9LACT</name>
<evidence type="ECO:0000313" key="4">
    <source>
        <dbReference type="Proteomes" id="UP001501166"/>
    </source>
</evidence>
<dbReference type="SUPFAM" id="SSF55785">
    <property type="entry name" value="PYP-like sensor domain (PAS domain)"/>
    <property type="match status" value="1"/>
</dbReference>
<dbReference type="RefSeq" id="WP_343755285.1">
    <property type="nucleotide sequence ID" value="NZ_BAAACW010000094.1"/>
</dbReference>
<dbReference type="PANTHER" id="PTHR39966">
    <property type="entry name" value="BLL2471 PROTEIN-RELATED"/>
    <property type="match status" value="1"/>
</dbReference>
<proteinExistence type="predicted"/>
<organism evidence="3 4">
    <name type="scientific">Alkalibacterium iburiense</name>
    <dbReference type="NCBI Taxonomy" id="290589"/>
    <lineage>
        <taxon>Bacteria</taxon>
        <taxon>Bacillati</taxon>
        <taxon>Bacillota</taxon>
        <taxon>Bacilli</taxon>
        <taxon>Lactobacillales</taxon>
        <taxon>Carnobacteriaceae</taxon>
        <taxon>Alkalibacterium</taxon>
    </lineage>
</organism>
<comment type="caution">
    <text evidence="3">The sequence shown here is derived from an EMBL/GenBank/DDBJ whole genome shotgun (WGS) entry which is preliminary data.</text>
</comment>
<dbReference type="Pfam" id="PF04282">
    <property type="entry name" value="DUF438"/>
    <property type="match status" value="1"/>
</dbReference>
<feature type="domain" description="DUF438" evidence="2">
    <location>
        <begin position="20"/>
        <end position="85"/>
    </location>
</feature>
<protein>
    <submittedName>
        <fullName evidence="3">DUF438 domain-containing protein</fullName>
    </submittedName>
</protein>
<dbReference type="Pfam" id="PF01814">
    <property type="entry name" value="Hemerythrin"/>
    <property type="match status" value="1"/>
</dbReference>
<dbReference type="InterPro" id="IPR007380">
    <property type="entry name" value="DUF438"/>
</dbReference>
<gene>
    <name evidence="3" type="ORF">GCM10008932_14950</name>
</gene>
<evidence type="ECO:0000259" key="2">
    <source>
        <dbReference type="Pfam" id="PF04282"/>
    </source>
</evidence>
<reference evidence="4" key="1">
    <citation type="journal article" date="2019" name="Int. J. Syst. Evol. Microbiol.">
        <title>The Global Catalogue of Microorganisms (GCM) 10K type strain sequencing project: providing services to taxonomists for standard genome sequencing and annotation.</title>
        <authorList>
            <consortium name="The Broad Institute Genomics Platform"/>
            <consortium name="The Broad Institute Genome Sequencing Center for Infectious Disease"/>
            <person name="Wu L."/>
            <person name="Ma J."/>
        </authorList>
    </citation>
    <scope>NUCLEOTIDE SEQUENCE [LARGE SCALE GENOMIC DNA]</scope>
    <source>
        <strain evidence="4">JCM 12662</strain>
    </source>
</reference>
<dbReference type="EMBL" id="BAAACW010000094">
    <property type="protein sequence ID" value="GAA0363509.1"/>
    <property type="molecule type" value="Genomic_DNA"/>
</dbReference>
<dbReference type="Gene3D" id="1.20.120.520">
    <property type="entry name" value="nmb1532 protein domain like"/>
    <property type="match status" value="1"/>
</dbReference>
<evidence type="ECO:0000313" key="3">
    <source>
        <dbReference type="EMBL" id="GAA0363509.1"/>
    </source>
</evidence>
<dbReference type="InterPro" id="IPR012312">
    <property type="entry name" value="Hemerythrin-like"/>
</dbReference>
<dbReference type="InterPro" id="IPR035965">
    <property type="entry name" value="PAS-like_dom_sf"/>
</dbReference>
<keyword evidence="4" id="KW-1185">Reference proteome</keyword>
<dbReference type="PANTHER" id="PTHR39966:SF3">
    <property type="entry name" value="DUF438 DOMAIN-CONTAINING PROTEIN"/>
    <property type="match status" value="1"/>
</dbReference>
<evidence type="ECO:0000259" key="1">
    <source>
        <dbReference type="Pfam" id="PF01814"/>
    </source>
</evidence>
<feature type="domain" description="Hemerythrin-like" evidence="1">
    <location>
        <begin position="100"/>
        <end position="227"/>
    </location>
</feature>
<sequence>MSTRQRSNRTLQTERRQEKLKDLILRLHEGEDPEAIKGEFQKFFSNVSAFEISVMERRLMAKEGIEAEDIMRLCNIHASMFIGNVAAPENISPEMEKQGHPVQVLKMENLAIESTLERIERLLELYVTEPEDFLLDGLHKQLTILSEFDTHYLRKENSIFPLMEKYDIVAPPKVMWGVDDDIRDMFKSFKLLLDKDERDLLLDAFAALKYELEEMVVKEEEIMIPMVIDVFNEDDWIKIAEETEDIGYCIVKPEAKWEPDRETFEDTSISENGNLPFETGHLTLKELEKMLNLLPLEITFVDKNDTVKYFNTNEERKVFPRTKNAIGRQVLNCHPPKSQPVVKQLISDFREGKKESESLWFKVKGKFIMVTYAAVRDEDGSYLGTLEYVQDIGPIVDLEDEKKVIEPAQ</sequence>